<dbReference type="InterPro" id="IPR056777">
    <property type="entry name" value="Ycf2_N"/>
</dbReference>
<gene>
    <name evidence="2" type="ORF">IEQ34_026250</name>
</gene>
<evidence type="ECO:0000313" key="2">
    <source>
        <dbReference type="EMBL" id="KAH0437199.1"/>
    </source>
</evidence>
<proteinExistence type="predicted"/>
<evidence type="ECO:0000313" key="3">
    <source>
        <dbReference type="Proteomes" id="UP000775213"/>
    </source>
</evidence>
<reference evidence="2 3" key="1">
    <citation type="journal article" date="2021" name="Hortic Res">
        <title>Chromosome-scale assembly of the Dendrobium chrysotoxum genome enhances the understanding of orchid evolution.</title>
        <authorList>
            <person name="Zhang Y."/>
            <person name="Zhang G.Q."/>
            <person name="Zhang D."/>
            <person name="Liu X.D."/>
            <person name="Xu X.Y."/>
            <person name="Sun W.H."/>
            <person name="Yu X."/>
            <person name="Zhu X."/>
            <person name="Wang Z.W."/>
            <person name="Zhao X."/>
            <person name="Zhong W.Y."/>
            <person name="Chen H."/>
            <person name="Yin W.L."/>
            <person name="Huang T."/>
            <person name="Niu S.C."/>
            <person name="Liu Z.J."/>
        </authorList>
    </citation>
    <scope>NUCLEOTIDE SEQUENCE [LARGE SCALE GENOMIC DNA]</scope>
    <source>
        <strain evidence="2">Lindl</strain>
    </source>
</reference>
<accession>A0AAV7FMX4</accession>
<name>A0AAV7FMX4_DENCH</name>
<dbReference type="EMBL" id="JAGFBR010000734">
    <property type="protein sequence ID" value="KAH0437199.1"/>
    <property type="molecule type" value="Genomic_DNA"/>
</dbReference>
<dbReference type="Proteomes" id="UP000775213">
    <property type="component" value="Unassembled WGS sequence"/>
</dbReference>
<protein>
    <recommendedName>
        <fullName evidence="1">Ycf2 N-terminal domain-containing protein</fullName>
    </recommendedName>
</protein>
<comment type="caution">
    <text evidence="2">The sequence shown here is derived from an EMBL/GenBank/DDBJ whole genome shotgun (WGS) entry which is preliminary data.</text>
</comment>
<sequence>MKYTINQHLSNLKKSQKKWFDPLISGTERSMNRDPDAYRYNVQWEQEFPEHLEHFVSEQKNPFE</sequence>
<keyword evidence="3" id="KW-1185">Reference proteome</keyword>
<feature type="domain" description="Ycf2 N-terminal" evidence="1">
    <location>
        <begin position="1"/>
        <end position="63"/>
    </location>
</feature>
<organism evidence="2 3">
    <name type="scientific">Dendrobium chrysotoxum</name>
    <name type="common">Orchid</name>
    <dbReference type="NCBI Taxonomy" id="161865"/>
    <lineage>
        <taxon>Eukaryota</taxon>
        <taxon>Viridiplantae</taxon>
        <taxon>Streptophyta</taxon>
        <taxon>Embryophyta</taxon>
        <taxon>Tracheophyta</taxon>
        <taxon>Spermatophyta</taxon>
        <taxon>Magnoliopsida</taxon>
        <taxon>Liliopsida</taxon>
        <taxon>Asparagales</taxon>
        <taxon>Orchidaceae</taxon>
        <taxon>Epidendroideae</taxon>
        <taxon>Malaxideae</taxon>
        <taxon>Dendrobiinae</taxon>
        <taxon>Dendrobium</taxon>
    </lineage>
</organism>
<dbReference type="AlphaFoldDB" id="A0AAV7FMX4"/>
<dbReference type="Pfam" id="PF05695">
    <property type="entry name" value="Ycf2"/>
    <property type="match status" value="1"/>
</dbReference>
<evidence type="ECO:0000259" key="1">
    <source>
        <dbReference type="Pfam" id="PF05695"/>
    </source>
</evidence>